<evidence type="ECO:0000256" key="6">
    <source>
        <dbReference type="ARBA" id="ARBA00048124"/>
    </source>
</evidence>
<gene>
    <name evidence="10" type="ORF">QBC42DRAFT_255931</name>
</gene>
<keyword evidence="7" id="KW-0694">RNA-binding</keyword>
<feature type="domain" description="RAI1-like" evidence="9">
    <location>
        <begin position="24"/>
        <end position="380"/>
    </location>
</feature>
<dbReference type="GO" id="GO:0110155">
    <property type="term" value="P:NAD-cap decapping"/>
    <property type="evidence" value="ECO:0007669"/>
    <property type="project" value="TreeGrafter"/>
</dbReference>
<comment type="similarity">
    <text evidence="2 7">Belongs to the DXO/Dom3Z family.</text>
</comment>
<evidence type="ECO:0000256" key="1">
    <source>
        <dbReference type="ARBA" id="ARBA00001968"/>
    </source>
</evidence>
<proteinExistence type="inferred from homology"/>
<comment type="catalytic activity">
    <reaction evidence="6">
        <text>a 5'-end NAD(+)-phospho-ribonucleoside in mRNA + H2O = a 5'-end phospho-ribonucleoside in mRNA + NAD(+) + H(+)</text>
        <dbReference type="Rhea" id="RHEA:60880"/>
        <dbReference type="Rhea" id="RHEA-COMP:15692"/>
        <dbReference type="Rhea" id="RHEA-COMP:15698"/>
        <dbReference type="ChEBI" id="CHEBI:15377"/>
        <dbReference type="ChEBI" id="CHEBI:15378"/>
        <dbReference type="ChEBI" id="CHEBI:57540"/>
        <dbReference type="ChEBI" id="CHEBI:138282"/>
        <dbReference type="ChEBI" id="CHEBI:144029"/>
    </reaction>
    <physiologicalReaction direction="left-to-right" evidence="6">
        <dbReference type="Rhea" id="RHEA:60881"/>
    </physiologicalReaction>
</comment>
<feature type="compositionally biased region" description="Acidic residues" evidence="8">
    <location>
        <begin position="400"/>
        <end position="409"/>
    </location>
</feature>
<comment type="subcellular location">
    <subcellularLocation>
        <location evidence="7">Nucleus</location>
    </subcellularLocation>
</comment>
<evidence type="ECO:0000313" key="11">
    <source>
        <dbReference type="Proteomes" id="UP001321749"/>
    </source>
</evidence>
<dbReference type="GO" id="GO:0004518">
    <property type="term" value="F:nuclease activity"/>
    <property type="evidence" value="ECO:0007669"/>
    <property type="project" value="UniProtKB-KW"/>
</dbReference>
<reference evidence="10" key="1">
    <citation type="journal article" date="2023" name="Mol. Phylogenet. Evol.">
        <title>Genome-scale phylogeny and comparative genomics of the fungal order Sordariales.</title>
        <authorList>
            <person name="Hensen N."/>
            <person name="Bonometti L."/>
            <person name="Westerberg I."/>
            <person name="Brannstrom I.O."/>
            <person name="Guillou S."/>
            <person name="Cros-Aarteil S."/>
            <person name="Calhoun S."/>
            <person name="Haridas S."/>
            <person name="Kuo A."/>
            <person name="Mondo S."/>
            <person name="Pangilinan J."/>
            <person name="Riley R."/>
            <person name="LaButti K."/>
            <person name="Andreopoulos B."/>
            <person name="Lipzen A."/>
            <person name="Chen C."/>
            <person name="Yan M."/>
            <person name="Daum C."/>
            <person name="Ng V."/>
            <person name="Clum A."/>
            <person name="Steindorff A."/>
            <person name="Ohm R.A."/>
            <person name="Martin F."/>
            <person name="Silar P."/>
            <person name="Natvig D.O."/>
            <person name="Lalanne C."/>
            <person name="Gautier V."/>
            <person name="Ament-Velasquez S.L."/>
            <person name="Kruys A."/>
            <person name="Hutchinson M.I."/>
            <person name="Powell A.J."/>
            <person name="Barry K."/>
            <person name="Miller A.N."/>
            <person name="Grigoriev I.V."/>
            <person name="Debuchy R."/>
            <person name="Gladieux P."/>
            <person name="Hiltunen Thoren M."/>
            <person name="Johannesson H."/>
        </authorList>
    </citation>
    <scope>NUCLEOTIDE SEQUENCE</scope>
    <source>
        <strain evidence="10">PSN324</strain>
    </source>
</reference>
<organism evidence="10 11">
    <name type="scientific">Cladorrhinum samala</name>
    <dbReference type="NCBI Taxonomy" id="585594"/>
    <lineage>
        <taxon>Eukaryota</taxon>
        <taxon>Fungi</taxon>
        <taxon>Dikarya</taxon>
        <taxon>Ascomycota</taxon>
        <taxon>Pezizomycotina</taxon>
        <taxon>Sordariomycetes</taxon>
        <taxon>Sordariomycetidae</taxon>
        <taxon>Sordariales</taxon>
        <taxon>Podosporaceae</taxon>
        <taxon>Cladorrhinum</taxon>
    </lineage>
</organism>
<dbReference type="EC" id="3.6.1.-" evidence="7"/>
<evidence type="ECO:0000256" key="4">
    <source>
        <dbReference type="ARBA" id="ARBA00044692"/>
    </source>
</evidence>
<keyword evidence="7" id="KW-0540">Nuclease</keyword>
<feature type="compositionally biased region" description="Low complexity" evidence="8">
    <location>
        <begin position="8"/>
        <end position="18"/>
    </location>
</feature>
<comment type="caution">
    <text evidence="10">The sequence shown here is derived from an EMBL/GenBank/DDBJ whole genome shotgun (WGS) entry which is preliminary data.</text>
</comment>
<dbReference type="GO" id="GO:0005634">
    <property type="term" value="C:nucleus"/>
    <property type="evidence" value="ECO:0007669"/>
    <property type="project" value="UniProtKB-SubCell"/>
</dbReference>
<reference evidence="10" key="2">
    <citation type="submission" date="2023-06" db="EMBL/GenBank/DDBJ databases">
        <authorList>
            <consortium name="Lawrence Berkeley National Laboratory"/>
            <person name="Mondo S.J."/>
            <person name="Hensen N."/>
            <person name="Bonometti L."/>
            <person name="Westerberg I."/>
            <person name="Brannstrom I.O."/>
            <person name="Guillou S."/>
            <person name="Cros-Aarteil S."/>
            <person name="Calhoun S."/>
            <person name="Haridas S."/>
            <person name="Kuo A."/>
            <person name="Pangilinan J."/>
            <person name="Riley R."/>
            <person name="Labutti K."/>
            <person name="Andreopoulos B."/>
            <person name="Lipzen A."/>
            <person name="Chen C."/>
            <person name="Yanf M."/>
            <person name="Daum C."/>
            <person name="Ng V."/>
            <person name="Clum A."/>
            <person name="Steindorff A."/>
            <person name="Ohm R."/>
            <person name="Martin F."/>
            <person name="Silar P."/>
            <person name="Natvig D."/>
            <person name="Lalanne C."/>
            <person name="Gautier V."/>
            <person name="Ament-Velasquez S.L."/>
            <person name="Kruys A."/>
            <person name="Hutchinson M.I."/>
            <person name="Powell A.J."/>
            <person name="Barry K."/>
            <person name="Miller A.N."/>
            <person name="Grigoriev I.V."/>
            <person name="Debuchy R."/>
            <person name="Gladieux P."/>
            <person name="Thoren M.H."/>
            <person name="Johannesson H."/>
        </authorList>
    </citation>
    <scope>NUCLEOTIDE SEQUENCE</scope>
    <source>
        <strain evidence="10">PSN324</strain>
    </source>
</reference>
<keyword evidence="7" id="KW-0479">Metal-binding</keyword>
<dbReference type="GO" id="GO:0046872">
    <property type="term" value="F:metal ion binding"/>
    <property type="evidence" value="ECO:0007669"/>
    <property type="project" value="UniProtKB-KW"/>
</dbReference>
<evidence type="ECO:0000256" key="8">
    <source>
        <dbReference type="SAM" id="MobiDB-lite"/>
    </source>
</evidence>
<feature type="region of interest" description="Disordered" evidence="8">
    <location>
        <begin position="392"/>
        <end position="415"/>
    </location>
</feature>
<dbReference type="PANTHER" id="PTHR12395:SF9">
    <property type="entry name" value="DECAPPING AND EXORIBONUCLEASE PROTEIN"/>
    <property type="match status" value="1"/>
</dbReference>
<comment type="catalytic activity">
    <reaction evidence="3">
        <text>a 5'-end (N(7)-methyl 5'-triphosphoguanosine)-ribonucleoside-ribonucleotide in mRNA + H2O = a (N(7)-methyl 5'-triphosphoguanosine)-nucleoside + a 5'-end phospho-ribonucleoside in mRNA + H(+)</text>
        <dbReference type="Rhea" id="RHEA:66928"/>
        <dbReference type="Rhea" id="RHEA-COMP:15692"/>
        <dbReference type="Rhea" id="RHEA-COMP:17313"/>
        <dbReference type="ChEBI" id="CHEBI:15377"/>
        <dbReference type="ChEBI" id="CHEBI:15378"/>
        <dbReference type="ChEBI" id="CHEBI:138282"/>
        <dbReference type="ChEBI" id="CHEBI:172876"/>
        <dbReference type="ChEBI" id="CHEBI:172877"/>
    </reaction>
    <physiologicalReaction direction="left-to-right" evidence="3">
        <dbReference type="Rhea" id="RHEA:66929"/>
    </physiologicalReaction>
</comment>
<dbReference type="AlphaFoldDB" id="A0AAV9H9X5"/>
<keyword evidence="7" id="KW-0547">Nucleotide-binding</keyword>
<keyword evidence="7" id="KW-0539">Nucleus</keyword>
<protein>
    <recommendedName>
        <fullName evidence="7">Decapping nuclease</fullName>
        <ecNumber evidence="7">3.6.1.-</ecNumber>
    </recommendedName>
</protein>
<dbReference type="GO" id="GO:0000956">
    <property type="term" value="P:nuclear-transcribed mRNA catabolic process"/>
    <property type="evidence" value="ECO:0007669"/>
    <property type="project" value="TreeGrafter"/>
</dbReference>
<evidence type="ECO:0000259" key="9">
    <source>
        <dbReference type="Pfam" id="PF08652"/>
    </source>
</evidence>
<comment type="function">
    <text evidence="5">Decapping enzyme for NAD-capped RNAs: specifically hydrolyzes the nicotinamide adenine dinucleotide (NAD) cap from a subset of RNAs by removing the entire NAD moiety from the 5'-end of an NAD-capped RNA. The NAD-cap is present at the 5'-end of some RNAs and snoRNAs. In contrast to the canonical 5'-end N7 methylguanosine (m7G) cap, the NAD cap promotes mRNA decay. Also acts as a non-canonical decapping enzyme that removes the entire cap structure of m7G capped or incompletely capped RNAs. Has decapping activity toward incomplete 5'-end m7G cap mRNAs such as unmethylated 5'-end-capped RNA (cap0), while it has no activity toward 2'-O-ribose methylated m7G cap (cap1). Also possesses RNA 5'-pyrophosphohydrolase activity by hydrolyzing the 5'-end triphosphate to release pyrophosphates. Stimulates exoribonuclease activity of Rat1, allowing it to degrade RNAs with stable secondary structure more effectively.</text>
</comment>
<evidence type="ECO:0000256" key="3">
    <source>
        <dbReference type="ARBA" id="ARBA00044676"/>
    </source>
</evidence>
<evidence type="ECO:0000256" key="5">
    <source>
        <dbReference type="ARBA" id="ARBA00046211"/>
    </source>
</evidence>
<dbReference type="InterPro" id="IPR013961">
    <property type="entry name" value="RAI1"/>
</dbReference>
<keyword evidence="7" id="KW-0378">Hydrolase</keyword>
<evidence type="ECO:0000256" key="2">
    <source>
        <dbReference type="ARBA" id="ARBA00006562"/>
    </source>
</evidence>
<comment type="catalytic activity">
    <reaction evidence="4">
        <text>a 5'-end triphospho-ribonucleoside in mRNA + H2O = a 5'-end phospho-ribonucleoside in mRNA + diphosphate + H(+)</text>
        <dbReference type="Rhea" id="RHEA:78683"/>
        <dbReference type="Rhea" id="RHEA-COMP:15692"/>
        <dbReference type="Rhea" id="RHEA-COMP:17164"/>
        <dbReference type="ChEBI" id="CHEBI:15377"/>
        <dbReference type="ChEBI" id="CHEBI:15378"/>
        <dbReference type="ChEBI" id="CHEBI:33019"/>
        <dbReference type="ChEBI" id="CHEBI:138282"/>
        <dbReference type="ChEBI" id="CHEBI:167618"/>
    </reaction>
    <physiologicalReaction direction="left-to-right" evidence="4">
        <dbReference type="Rhea" id="RHEA:78684"/>
    </physiologicalReaction>
</comment>
<dbReference type="GO" id="GO:0003723">
    <property type="term" value="F:RNA binding"/>
    <property type="evidence" value="ECO:0007669"/>
    <property type="project" value="UniProtKB-KW"/>
</dbReference>
<dbReference type="GO" id="GO:0034353">
    <property type="term" value="F:mRNA 5'-diphosphatase activity"/>
    <property type="evidence" value="ECO:0007669"/>
    <property type="project" value="TreeGrafter"/>
</dbReference>
<keyword evidence="11" id="KW-1185">Reference proteome</keyword>
<name>A0AAV9H9X5_9PEZI</name>
<dbReference type="GO" id="GO:0005829">
    <property type="term" value="C:cytosol"/>
    <property type="evidence" value="ECO:0007669"/>
    <property type="project" value="TreeGrafter"/>
</dbReference>
<dbReference type="PANTHER" id="PTHR12395">
    <property type="entry name" value="DOM-3 RELATED"/>
    <property type="match status" value="1"/>
</dbReference>
<feature type="region of interest" description="Disordered" evidence="8">
    <location>
        <begin position="1"/>
        <end position="24"/>
    </location>
</feature>
<comment type="cofactor">
    <cofactor evidence="1 7">
        <name>a divalent metal cation</name>
        <dbReference type="ChEBI" id="CHEBI:60240"/>
    </cofactor>
</comment>
<dbReference type="InterPro" id="IPR039039">
    <property type="entry name" value="RAI1-like_fam"/>
</dbReference>
<dbReference type="GO" id="GO:0000166">
    <property type="term" value="F:nucleotide binding"/>
    <property type="evidence" value="ECO:0007669"/>
    <property type="project" value="UniProtKB-KW"/>
</dbReference>
<evidence type="ECO:0000313" key="10">
    <source>
        <dbReference type="EMBL" id="KAK4457849.1"/>
    </source>
</evidence>
<sequence length="415" mass="48037">MATVFTFPVSSPSQVPPKSDGRVKRPREFTCFSYDGDRRLRLDDSGLKWYYPPSQSELENSGGSGGIDLSKGFERFDKHDEDAAGDEHLVGLLKALMDWEEKEGKKAVEAGGVVTWRGMMTKIMAVGGGNGDEDGFEMNATLYRDCIFIEENYEYKVKRNAEQSSRPQRGQFSSDQMSFWGYKFETLCTLPRPWGECSRDLIESRDDQVVSNKEQYCSVVRTAIDDVALCLGGEVDCIWDAKPADPSSRPINWVELKTCAEMRNPNDELWFREKKLMKFWIQSYLLGVPKLVVGFRDRQGRLRRIEEMETAMIPRVVNRDPRVRWSADGCIDFAARFLKWLRQTINDEGVWRIRRLPKAREIEVWRVEETGHGDILTEEFMNWRIKLEMRQQAEKQAQKEEEEEEEEDGQMAVEG</sequence>
<evidence type="ECO:0000256" key="7">
    <source>
        <dbReference type="RuleBase" id="RU367113"/>
    </source>
</evidence>
<accession>A0AAV9H9X5</accession>
<dbReference type="Pfam" id="PF08652">
    <property type="entry name" value="RAI1"/>
    <property type="match status" value="1"/>
</dbReference>
<dbReference type="EMBL" id="MU865094">
    <property type="protein sequence ID" value="KAK4457849.1"/>
    <property type="molecule type" value="Genomic_DNA"/>
</dbReference>
<dbReference type="Proteomes" id="UP001321749">
    <property type="component" value="Unassembled WGS sequence"/>
</dbReference>